<sequence length="316" mass="34189">MPESSSSGSGNGSGPAGSGNASAPQTLSIDATQFATMFATAFAQAQAQLNTTQPAGTASQAPAPTPAPPPVASTQVIANPGTSTTSIPDLFPFVDEAVLHDIAAHTFKPSDLWKLDERIANLADRKQRILDLDTMSFSDNLSPRSFPTLAHLLIPLEVYHQVLLAYLSGNNSVTTILQISRYFTKFRASLIRFNEQYRWSAVQLYFTNFFMERRSEMRSGSYSGWATIDHQLQAEYLFGQNRPAAVTSSSSGSSAKSKPRSEDRKGQICFAFNTLSGCSSPCPEGRKHICRDCHKAKGTEHAHSSKDAACPNSSSR</sequence>
<dbReference type="AlphaFoldDB" id="A0A165GUM7"/>
<feature type="region of interest" description="Disordered" evidence="1">
    <location>
        <begin position="1"/>
        <end position="25"/>
    </location>
</feature>
<evidence type="ECO:0000313" key="3">
    <source>
        <dbReference type="Proteomes" id="UP000077266"/>
    </source>
</evidence>
<evidence type="ECO:0000256" key="1">
    <source>
        <dbReference type="SAM" id="MobiDB-lite"/>
    </source>
</evidence>
<protein>
    <submittedName>
        <fullName evidence="2">Uncharacterized protein</fullName>
    </submittedName>
</protein>
<organism evidence="2 3">
    <name type="scientific">Exidia glandulosa HHB12029</name>
    <dbReference type="NCBI Taxonomy" id="1314781"/>
    <lineage>
        <taxon>Eukaryota</taxon>
        <taxon>Fungi</taxon>
        <taxon>Dikarya</taxon>
        <taxon>Basidiomycota</taxon>
        <taxon>Agaricomycotina</taxon>
        <taxon>Agaricomycetes</taxon>
        <taxon>Auriculariales</taxon>
        <taxon>Exidiaceae</taxon>
        <taxon>Exidia</taxon>
    </lineage>
</organism>
<evidence type="ECO:0000313" key="2">
    <source>
        <dbReference type="EMBL" id="KZV91035.1"/>
    </source>
</evidence>
<proteinExistence type="predicted"/>
<dbReference type="InParanoid" id="A0A165GUM7"/>
<gene>
    <name evidence="2" type="ORF">EXIGLDRAFT_793139</name>
</gene>
<keyword evidence="3" id="KW-1185">Reference proteome</keyword>
<feature type="compositionally biased region" description="Low complexity" evidence="1">
    <location>
        <begin position="51"/>
        <end position="62"/>
    </location>
</feature>
<dbReference type="Proteomes" id="UP000077266">
    <property type="component" value="Unassembled WGS sequence"/>
</dbReference>
<reference evidence="2 3" key="1">
    <citation type="journal article" date="2016" name="Mol. Biol. Evol.">
        <title>Comparative Genomics of Early-Diverging Mushroom-Forming Fungi Provides Insights into the Origins of Lignocellulose Decay Capabilities.</title>
        <authorList>
            <person name="Nagy L.G."/>
            <person name="Riley R."/>
            <person name="Tritt A."/>
            <person name="Adam C."/>
            <person name="Daum C."/>
            <person name="Floudas D."/>
            <person name="Sun H."/>
            <person name="Yadav J.S."/>
            <person name="Pangilinan J."/>
            <person name="Larsson K.H."/>
            <person name="Matsuura K."/>
            <person name="Barry K."/>
            <person name="Labutti K."/>
            <person name="Kuo R."/>
            <person name="Ohm R.A."/>
            <person name="Bhattacharya S.S."/>
            <person name="Shirouzu T."/>
            <person name="Yoshinaga Y."/>
            <person name="Martin F.M."/>
            <person name="Grigoriev I.V."/>
            <person name="Hibbett D.S."/>
        </authorList>
    </citation>
    <scope>NUCLEOTIDE SEQUENCE [LARGE SCALE GENOMIC DNA]</scope>
    <source>
        <strain evidence="2 3">HHB12029</strain>
    </source>
</reference>
<feature type="region of interest" description="Disordered" evidence="1">
    <location>
        <begin position="51"/>
        <end position="79"/>
    </location>
</feature>
<name>A0A165GUM7_EXIGL</name>
<dbReference type="STRING" id="1314781.A0A165GUM7"/>
<feature type="compositionally biased region" description="Basic and acidic residues" evidence="1">
    <location>
        <begin position="297"/>
        <end position="306"/>
    </location>
</feature>
<dbReference type="EMBL" id="KV426036">
    <property type="protein sequence ID" value="KZV91035.1"/>
    <property type="molecule type" value="Genomic_DNA"/>
</dbReference>
<feature type="region of interest" description="Disordered" evidence="1">
    <location>
        <begin position="297"/>
        <end position="316"/>
    </location>
</feature>
<accession>A0A165GUM7</accession>
<dbReference type="OrthoDB" id="2744000at2759"/>